<dbReference type="PROSITE" id="PS00161">
    <property type="entry name" value="ISOCITRATE_LYASE"/>
    <property type="match status" value="1"/>
</dbReference>
<name>A0A8H7DEG8_9AGAR</name>
<organism evidence="1 2">
    <name type="scientific">Mycena venus</name>
    <dbReference type="NCBI Taxonomy" id="2733690"/>
    <lineage>
        <taxon>Eukaryota</taxon>
        <taxon>Fungi</taxon>
        <taxon>Dikarya</taxon>
        <taxon>Basidiomycota</taxon>
        <taxon>Agaricomycotina</taxon>
        <taxon>Agaricomycetes</taxon>
        <taxon>Agaricomycetidae</taxon>
        <taxon>Agaricales</taxon>
        <taxon>Marasmiineae</taxon>
        <taxon>Mycenaceae</taxon>
        <taxon>Mycena</taxon>
    </lineage>
</organism>
<gene>
    <name evidence="1" type="ORF">MVEN_00245000</name>
</gene>
<sequence length="298" mass="31066">MKAASTILRDLLARDEILVLPGVYDGISARIALSEGFDALYMTGAGTSASALGQPDLAIVTLNDMVGNAGMIAGLNPRVPVIADADTGFGGAAMCARTTTLYARAGVAGFHIEDQVQQKRCGHLSSKQLVPVEEYVVRIRAAANARKALDSDIVIITRSDALAEFGVDAAIARCKAAIDAGADVAFVEGLRAREDAEKAVRELAPTPVLLNLATGGLTPNWTVQEAQEMGFKLVIFPCAGMIPAALAMRAAYREIRANGTDVASCAGVGPKAFFEMVGLDEVIAIDAQAGGNFTLGER</sequence>
<dbReference type="OrthoDB" id="1923844at2759"/>
<dbReference type="Proteomes" id="UP000620124">
    <property type="component" value="Unassembled WGS sequence"/>
</dbReference>
<dbReference type="AlphaFoldDB" id="A0A8H7DEG8"/>
<dbReference type="CDD" id="cd00377">
    <property type="entry name" value="ICL_PEPM"/>
    <property type="match status" value="1"/>
</dbReference>
<dbReference type="PANTHER" id="PTHR42905">
    <property type="entry name" value="PHOSPHOENOLPYRUVATE CARBOXYLASE"/>
    <property type="match status" value="1"/>
</dbReference>
<dbReference type="InterPro" id="IPR018523">
    <property type="entry name" value="Isocitrate_lyase_ph_CS"/>
</dbReference>
<dbReference type="EMBL" id="JACAZI010000002">
    <property type="protein sequence ID" value="KAF7369178.1"/>
    <property type="molecule type" value="Genomic_DNA"/>
</dbReference>
<accession>A0A8H7DEG8</accession>
<dbReference type="Gene3D" id="3.20.20.60">
    <property type="entry name" value="Phosphoenolpyruvate-binding domains"/>
    <property type="match status" value="1"/>
</dbReference>
<dbReference type="GO" id="GO:0003824">
    <property type="term" value="F:catalytic activity"/>
    <property type="evidence" value="ECO:0007669"/>
    <property type="project" value="InterPro"/>
</dbReference>
<reference evidence="1" key="1">
    <citation type="submission" date="2020-05" db="EMBL/GenBank/DDBJ databases">
        <title>Mycena genomes resolve the evolution of fungal bioluminescence.</title>
        <authorList>
            <person name="Tsai I.J."/>
        </authorList>
    </citation>
    <scope>NUCLEOTIDE SEQUENCE</scope>
    <source>
        <strain evidence="1">CCC161011</strain>
    </source>
</reference>
<comment type="caution">
    <text evidence="1">The sequence shown here is derived from an EMBL/GenBank/DDBJ whole genome shotgun (WGS) entry which is preliminary data.</text>
</comment>
<dbReference type="InterPro" id="IPR015813">
    <property type="entry name" value="Pyrv/PenolPyrv_kinase-like_dom"/>
</dbReference>
<dbReference type="InterPro" id="IPR039556">
    <property type="entry name" value="ICL/PEPM"/>
</dbReference>
<proteinExistence type="predicted"/>
<protein>
    <submittedName>
        <fullName evidence="1">RING-type domain-containing protein</fullName>
    </submittedName>
</protein>
<evidence type="ECO:0000313" key="2">
    <source>
        <dbReference type="Proteomes" id="UP000620124"/>
    </source>
</evidence>
<evidence type="ECO:0000313" key="1">
    <source>
        <dbReference type="EMBL" id="KAF7369178.1"/>
    </source>
</evidence>
<dbReference type="InterPro" id="IPR040442">
    <property type="entry name" value="Pyrv_kinase-like_dom_sf"/>
</dbReference>
<dbReference type="Pfam" id="PF13714">
    <property type="entry name" value="PEP_mutase"/>
    <property type="match status" value="1"/>
</dbReference>
<dbReference type="PANTHER" id="PTHR42905:SF2">
    <property type="entry name" value="PHOSPHOENOLPYRUVATE CARBOXYLASE FAMILY PROTEIN"/>
    <property type="match status" value="1"/>
</dbReference>
<dbReference type="SUPFAM" id="SSF51621">
    <property type="entry name" value="Phosphoenolpyruvate/pyruvate domain"/>
    <property type="match status" value="1"/>
</dbReference>
<keyword evidence="2" id="KW-1185">Reference proteome</keyword>